<dbReference type="EMBL" id="JACJQY010000043">
    <property type="protein sequence ID" value="MBD2319157.1"/>
    <property type="molecule type" value="Genomic_DNA"/>
</dbReference>
<accession>A0ABR8CHK2</accession>
<evidence type="ECO:0000313" key="4">
    <source>
        <dbReference type="Proteomes" id="UP000618445"/>
    </source>
</evidence>
<gene>
    <name evidence="3" type="ORF">H6G05_20225</name>
</gene>
<keyword evidence="2" id="KW-1133">Transmembrane helix</keyword>
<evidence type="ECO:0000256" key="2">
    <source>
        <dbReference type="SAM" id="Phobius"/>
    </source>
</evidence>
<reference evidence="3 4" key="1">
    <citation type="journal article" date="2020" name="ISME J.">
        <title>Comparative genomics reveals insights into cyanobacterial evolution and habitat adaptation.</title>
        <authorList>
            <person name="Chen M.Y."/>
            <person name="Teng W.K."/>
            <person name="Zhao L."/>
            <person name="Hu C.X."/>
            <person name="Zhou Y.K."/>
            <person name="Han B.P."/>
            <person name="Song L.R."/>
            <person name="Shu W.S."/>
        </authorList>
    </citation>
    <scope>NUCLEOTIDE SEQUENCE [LARGE SCALE GENOMIC DNA]</scope>
    <source>
        <strain evidence="3 4">FACHB-1050</strain>
    </source>
</reference>
<evidence type="ECO:0000256" key="1">
    <source>
        <dbReference type="SAM" id="MobiDB-lite"/>
    </source>
</evidence>
<evidence type="ECO:0000313" key="3">
    <source>
        <dbReference type="EMBL" id="MBD2319157.1"/>
    </source>
</evidence>
<feature type="region of interest" description="Disordered" evidence="1">
    <location>
        <begin position="1"/>
        <end position="25"/>
    </location>
</feature>
<keyword evidence="4" id="KW-1185">Reference proteome</keyword>
<name>A0ABR8CHK2_9CYAN</name>
<proteinExistence type="predicted"/>
<feature type="transmembrane region" description="Helical" evidence="2">
    <location>
        <begin position="77"/>
        <end position="98"/>
    </location>
</feature>
<dbReference type="Proteomes" id="UP000618445">
    <property type="component" value="Unassembled WGS sequence"/>
</dbReference>
<feature type="compositionally biased region" description="Polar residues" evidence="1">
    <location>
        <begin position="14"/>
        <end position="24"/>
    </location>
</feature>
<keyword evidence="2" id="KW-0812">Transmembrane</keyword>
<sequence>MVAKRDLSPHFSAPKQTQRSQGQYGRNDVVSMHSRSNHSASSNLASFNGANSYSEAVAQNVQRKREKYCRTKATESIIVIAVNLALSLAAIAAIAKLLPYQSSQKDRLDEITTEVNSTEQRVNGLREKLPQTLNSGKNQEMLLRKQGWIKNNQVTIKLLDPSEVASPNTDGVVPNTTTAQKYNNSQNP</sequence>
<feature type="compositionally biased region" description="Polar residues" evidence="1">
    <location>
        <begin position="165"/>
        <end position="188"/>
    </location>
</feature>
<dbReference type="RefSeq" id="WP_190580835.1">
    <property type="nucleotide sequence ID" value="NZ_CAWPQU010000038.1"/>
</dbReference>
<keyword evidence="2" id="KW-0472">Membrane</keyword>
<comment type="caution">
    <text evidence="3">The sequence shown here is derived from an EMBL/GenBank/DDBJ whole genome shotgun (WGS) entry which is preliminary data.</text>
</comment>
<feature type="region of interest" description="Disordered" evidence="1">
    <location>
        <begin position="164"/>
        <end position="188"/>
    </location>
</feature>
<organism evidence="3 4">
    <name type="scientific">Phormidium tenue FACHB-1050</name>
    <dbReference type="NCBI Taxonomy" id="2692857"/>
    <lineage>
        <taxon>Bacteria</taxon>
        <taxon>Bacillati</taxon>
        <taxon>Cyanobacteriota</taxon>
        <taxon>Cyanophyceae</taxon>
        <taxon>Oscillatoriophycideae</taxon>
        <taxon>Oscillatoriales</taxon>
        <taxon>Oscillatoriaceae</taxon>
        <taxon>Phormidium</taxon>
    </lineage>
</organism>
<protein>
    <recommendedName>
        <fullName evidence="5">Cell division protein FtsL</fullName>
    </recommendedName>
</protein>
<evidence type="ECO:0008006" key="5">
    <source>
        <dbReference type="Google" id="ProtNLM"/>
    </source>
</evidence>